<gene>
    <name evidence="2" type="ORF">A3C59_03990</name>
</gene>
<dbReference type="AlphaFoldDB" id="A0A1F5JRC1"/>
<dbReference type="Pfam" id="PF01381">
    <property type="entry name" value="HTH_3"/>
    <property type="match status" value="1"/>
</dbReference>
<dbReference type="PROSITE" id="PS50943">
    <property type="entry name" value="HTH_CROC1"/>
    <property type="match status" value="1"/>
</dbReference>
<comment type="caution">
    <text evidence="2">The sequence shown here is derived from an EMBL/GenBank/DDBJ whole genome shotgun (WGS) entry which is preliminary data.</text>
</comment>
<protein>
    <recommendedName>
        <fullName evidence="1">HTH cro/C1-type domain-containing protein</fullName>
    </recommendedName>
</protein>
<feature type="domain" description="HTH cro/C1-type" evidence="1">
    <location>
        <begin position="19"/>
        <end position="75"/>
    </location>
</feature>
<evidence type="ECO:0000313" key="2">
    <source>
        <dbReference type="EMBL" id="OGE31139.1"/>
    </source>
</evidence>
<organism evidence="2 3">
    <name type="scientific">Candidatus Daviesbacteria bacterium RIFCSPHIGHO2_02_FULL_36_13</name>
    <dbReference type="NCBI Taxonomy" id="1797768"/>
    <lineage>
        <taxon>Bacteria</taxon>
        <taxon>Candidatus Daviesiibacteriota</taxon>
    </lineage>
</organism>
<dbReference type="Gene3D" id="1.10.260.40">
    <property type="entry name" value="lambda repressor-like DNA-binding domains"/>
    <property type="match status" value="1"/>
</dbReference>
<dbReference type="GO" id="GO:0003677">
    <property type="term" value="F:DNA binding"/>
    <property type="evidence" value="ECO:0007669"/>
    <property type="project" value="InterPro"/>
</dbReference>
<dbReference type="Proteomes" id="UP000176902">
    <property type="component" value="Unassembled WGS sequence"/>
</dbReference>
<proteinExistence type="predicted"/>
<dbReference type="SMART" id="SM00530">
    <property type="entry name" value="HTH_XRE"/>
    <property type="match status" value="1"/>
</dbReference>
<dbReference type="EMBL" id="MFCV01000043">
    <property type="protein sequence ID" value="OGE31139.1"/>
    <property type="molecule type" value="Genomic_DNA"/>
</dbReference>
<dbReference type="CDD" id="cd00093">
    <property type="entry name" value="HTH_XRE"/>
    <property type="match status" value="1"/>
</dbReference>
<sequence length="79" mass="9535">MNWTRYDRLDRFGKTGWAIGAIRREQKLTDIEVAEKLHMDIKAYRRIERKFKTHSLTLQQVSDLGKIFDCSVEEFLHFF</sequence>
<dbReference type="SUPFAM" id="SSF47413">
    <property type="entry name" value="lambda repressor-like DNA-binding domains"/>
    <property type="match status" value="1"/>
</dbReference>
<evidence type="ECO:0000313" key="3">
    <source>
        <dbReference type="Proteomes" id="UP000176902"/>
    </source>
</evidence>
<dbReference type="InterPro" id="IPR001387">
    <property type="entry name" value="Cro/C1-type_HTH"/>
</dbReference>
<dbReference type="InterPro" id="IPR010982">
    <property type="entry name" value="Lambda_DNA-bd_dom_sf"/>
</dbReference>
<accession>A0A1F5JRC1</accession>
<name>A0A1F5JRC1_9BACT</name>
<evidence type="ECO:0000259" key="1">
    <source>
        <dbReference type="PROSITE" id="PS50943"/>
    </source>
</evidence>
<reference evidence="2 3" key="1">
    <citation type="journal article" date="2016" name="Nat. Commun.">
        <title>Thousands of microbial genomes shed light on interconnected biogeochemical processes in an aquifer system.</title>
        <authorList>
            <person name="Anantharaman K."/>
            <person name="Brown C.T."/>
            <person name="Hug L.A."/>
            <person name="Sharon I."/>
            <person name="Castelle C.J."/>
            <person name="Probst A.J."/>
            <person name="Thomas B.C."/>
            <person name="Singh A."/>
            <person name="Wilkins M.J."/>
            <person name="Karaoz U."/>
            <person name="Brodie E.L."/>
            <person name="Williams K.H."/>
            <person name="Hubbard S.S."/>
            <person name="Banfield J.F."/>
        </authorList>
    </citation>
    <scope>NUCLEOTIDE SEQUENCE [LARGE SCALE GENOMIC DNA]</scope>
</reference>